<evidence type="ECO:0000313" key="2">
    <source>
        <dbReference type="Proteomes" id="UP001302249"/>
    </source>
</evidence>
<organism evidence="1 2">
    <name type="scientific">Stakelama saccharophila</name>
    <dbReference type="NCBI Taxonomy" id="3075605"/>
    <lineage>
        <taxon>Bacteria</taxon>
        <taxon>Pseudomonadati</taxon>
        <taxon>Pseudomonadota</taxon>
        <taxon>Alphaproteobacteria</taxon>
        <taxon>Sphingomonadales</taxon>
        <taxon>Sphingomonadaceae</taxon>
        <taxon>Stakelama</taxon>
    </lineage>
</organism>
<dbReference type="EMBL" id="CP135076">
    <property type="protein sequence ID" value="WNO54675.1"/>
    <property type="molecule type" value="Genomic_DNA"/>
</dbReference>
<accession>A0ABZ0BBP5</accession>
<name>A0ABZ0BBP5_9SPHN</name>
<dbReference type="RefSeq" id="WP_313917433.1">
    <property type="nucleotide sequence ID" value="NZ_CP135076.1"/>
</dbReference>
<reference evidence="1 2" key="1">
    <citation type="submission" date="2023-09" db="EMBL/GenBank/DDBJ databases">
        <authorList>
            <person name="Rey-Velasco X."/>
        </authorList>
    </citation>
    <scope>NUCLEOTIDE SEQUENCE [LARGE SCALE GENOMIC DNA]</scope>
    <source>
        <strain evidence="1 2">W311</strain>
    </source>
</reference>
<proteinExistence type="predicted"/>
<sequence>MTLRFLPFLLVSAAPHGTLAAAQENGGRADILRDVVACRNISAESGRLACYDRAVERLDRAERAHDVVVLDREQIEARRRANFGLADKPDLAARAGEADLDRIETVVRGIGSDANGKLTFSTDAGGRWVQIDNRPSFAVENGMKVVIKKAMFGSYFADFDGATPLRVKRRD</sequence>
<keyword evidence="2" id="KW-1185">Reference proteome</keyword>
<evidence type="ECO:0000313" key="1">
    <source>
        <dbReference type="EMBL" id="WNO54675.1"/>
    </source>
</evidence>
<gene>
    <name evidence="1" type="ORF">RPR59_05335</name>
</gene>
<protein>
    <submittedName>
        <fullName evidence="1">Uncharacterized protein</fullName>
    </submittedName>
</protein>
<dbReference type="Proteomes" id="UP001302249">
    <property type="component" value="Chromosome"/>
</dbReference>